<feature type="transmembrane region" description="Helical" evidence="2">
    <location>
        <begin position="43"/>
        <end position="64"/>
    </location>
</feature>
<name>A0A323TGR2_9BACI</name>
<feature type="transmembrane region" description="Helical" evidence="2">
    <location>
        <begin position="113"/>
        <end position="131"/>
    </location>
</feature>
<proteinExistence type="predicted"/>
<accession>A0A323TGR2</accession>
<evidence type="ECO:0000256" key="2">
    <source>
        <dbReference type="SAM" id="Phobius"/>
    </source>
</evidence>
<reference evidence="3 4" key="1">
    <citation type="submission" date="2017-10" db="EMBL/GenBank/DDBJ databases">
        <title>Bacillus sp. nov., a halophilic bacterium isolated from a Keqin Lake.</title>
        <authorList>
            <person name="Wang H."/>
        </authorList>
    </citation>
    <scope>NUCLEOTIDE SEQUENCE [LARGE SCALE GENOMIC DNA]</scope>
    <source>
        <strain evidence="3 4">KQ-12</strain>
    </source>
</reference>
<evidence type="ECO:0000256" key="1">
    <source>
        <dbReference type="SAM" id="MobiDB-lite"/>
    </source>
</evidence>
<gene>
    <name evidence="3" type="ORF">CR194_09855</name>
</gene>
<feature type="transmembrane region" description="Helical" evidence="2">
    <location>
        <begin position="7"/>
        <end position="31"/>
    </location>
</feature>
<organism evidence="3 4">
    <name type="scientific">Salipaludibacillus keqinensis</name>
    <dbReference type="NCBI Taxonomy" id="2045207"/>
    <lineage>
        <taxon>Bacteria</taxon>
        <taxon>Bacillati</taxon>
        <taxon>Bacillota</taxon>
        <taxon>Bacilli</taxon>
        <taxon>Bacillales</taxon>
        <taxon>Bacillaceae</taxon>
    </lineage>
</organism>
<protein>
    <submittedName>
        <fullName evidence="3">Uncharacterized protein</fullName>
    </submittedName>
</protein>
<evidence type="ECO:0000313" key="4">
    <source>
        <dbReference type="Proteomes" id="UP000248214"/>
    </source>
</evidence>
<comment type="caution">
    <text evidence="3">The sequence shown here is derived from an EMBL/GenBank/DDBJ whole genome shotgun (WGS) entry which is preliminary data.</text>
</comment>
<keyword evidence="2" id="KW-1133">Transmembrane helix</keyword>
<evidence type="ECO:0000313" key="3">
    <source>
        <dbReference type="EMBL" id="PYZ93466.1"/>
    </source>
</evidence>
<sequence>MRYRNRVSVLLVMVSVIIFLSSVISGLVFGTVDFDGYTYYYDWPLILLYWFIGLFAAAFLFALAEIIEQFNRLNETLSPDKRDETLPQPTAEEEFTNEDEPSSPTASDHSGSWIFAVCFMIVLVFLIIFSLQ</sequence>
<dbReference type="EMBL" id="PDOD01000002">
    <property type="protein sequence ID" value="PYZ93466.1"/>
    <property type="molecule type" value="Genomic_DNA"/>
</dbReference>
<keyword evidence="2" id="KW-0812">Transmembrane</keyword>
<dbReference type="RefSeq" id="WP_110609498.1">
    <property type="nucleotide sequence ID" value="NZ_PDOD01000002.1"/>
</dbReference>
<feature type="compositionally biased region" description="Acidic residues" evidence="1">
    <location>
        <begin position="91"/>
        <end position="101"/>
    </location>
</feature>
<dbReference type="AlphaFoldDB" id="A0A323TGR2"/>
<keyword evidence="4" id="KW-1185">Reference proteome</keyword>
<keyword evidence="2" id="KW-0472">Membrane</keyword>
<dbReference type="Proteomes" id="UP000248214">
    <property type="component" value="Unassembled WGS sequence"/>
</dbReference>
<feature type="region of interest" description="Disordered" evidence="1">
    <location>
        <begin position="78"/>
        <end position="106"/>
    </location>
</feature>